<sequence>MKFILFKYFFLLVILLAPFGHKAMAQQEGFIFGEIVLRNNSQYKGKITWSAGQNMWVDMLRVEKKDNPMLKYLTEEELQKLSEVKKNQTDWGFMNLWKNQYPNRKLTFRCQFGNITKIEVTGDEEATVYLKNGQDIRVFINDDIEYKDQLGNPILIHTMENEQNEIDWNQIREVQFFPTPTHLPQFMELPLYGTVLTRFDFTYTGMIKWDLDEHLSSQYLDGITIDDKRARYPFYDVQSIRPKNQGSIVQLESGKEIYLHELTNVTNKNAGILIRNPKWGQVNLRWGGFKNATFIPYPPGAGFGYNDFPKPKELRGTITTKNNQDIKGSLVFDLDERWDIETLDGWDQGGGLRQIPFRLIDHIYPVSQTHSAIFLRDGEKITLGDRSDVNHQNWGIMVKMNEGEFQYIPWEEVQLLHLSH</sequence>
<dbReference type="Proteomes" id="UP001589654">
    <property type="component" value="Unassembled WGS sequence"/>
</dbReference>
<gene>
    <name evidence="1" type="ORF">ACFFUR_16390</name>
</gene>
<reference evidence="1 2" key="1">
    <citation type="submission" date="2024-09" db="EMBL/GenBank/DDBJ databases">
        <authorList>
            <person name="Sun Q."/>
            <person name="Mori K."/>
        </authorList>
    </citation>
    <scope>NUCLEOTIDE SEQUENCE [LARGE SCALE GENOMIC DNA]</scope>
    <source>
        <strain evidence="1 2">CECT 7682</strain>
    </source>
</reference>
<evidence type="ECO:0000313" key="2">
    <source>
        <dbReference type="Proteomes" id="UP001589654"/>
    </source>
</evidence>
<dbReference type="RefSeq" id="WP_290249074.1">
    <property type="nucleotide sequence ID" value="NZ_JAUFQT010000002.1"/>
</dbReference>
<name>A0ABV5J977_9BACT</name>
<comment type="caution">
    <text evidence="1">The sequence shown here is derived from an EMBL/GenBank/DDBJ whole genome shotgun (WGS) entry which is preliminary data.</text>
</comment>
<accession>A0ABV5J977</accession>
<organism evidence="1 2">
    <name type="scientific">Echinicola jeungdonensis</name>
    <dbReference type="NCBI Taxonomy" id="709343"/>
    <lineage>
        <taxon>Bacteria</taxon>
        <taxon>Pseudomonadati</taxon>
        <taxon>Bacteroidota</taxon>
        <taxon>Cytophagia</taxon>
        <taxon>Cytophagales</taxon>
        <taxon>Cyclobacteriaceae</taxon>
        <taxon>Echinicola</taxon>
    </lineage>
</organism>
<dbReference type="EMBL" id="JBHMEW010000068">
    <property type="protein sequence ID" value="MFB9213396.1"/>
    <property type="molecule type" value="Genomic_DNA"/>
</dbReference>
<protein>
    <submittedName>
        <fullName evidence="1">Uncharacterized protein</fullName>
    </submittedName>
</protein>
<evidence type="ECO:0000313" key="1">
    <source>
        <dbReference type="EMBL" id="MFB9213396.1"/>
    </source>
</evidence>
<keyword evidence="2" id="KW-1185">Reference proteome</keyword>
<proteinExistence type="predicted"/>